<dbReference type="AlphaFoldDB" id="A0A0H2USW2"/>
<organism evidence="1 2">
    <name type="scientific">Shigella flexneri</name>
    <dbReference type="NCBI Taxonomy" id="623"/>
    <lineage>
        <taxon>Bacteria</taxon>
        <taxon>Pseudomonadati</taxon>
        <taxon>Pseudomonadota</taxon>
        <taxon>Gammaproteobacteria</taxon>
        <taxon>Enterobacterales</taxon>
        <taxon>Enterobacteriaceae</taxon>
        <taxon>Shigella</taxon>
    </lineage>
</organism>
<dbReference type="Proteomes" id="UP000001006">
    <property type="component" value="Plasmid pCP301"/>
</dbReference>
<accession>A0A0H2USW2</accession>
<sequence length="139" mass="15982">MHQLRHPLLGCVFCNECDPHPFAPDPLQIFHHYYEWVRPCFPIRAGNRFSRSLRWSGPGSCCLHTGCRAVSKQVSSALIRGRLYGPILASSKISMLHRTVYFRSASRTHVTVDLCLFPESLTTSFLRMKQHRVVWSVLL</sequence>
<protein>
    <submittedName>
        <fullName evidence="1">Uncharacterized protein</fullName>
    </submittedName>
</protein>
<geneLocation type="plasmid" evidence="1 2">
    <name>pCP301</name>
</geneLocation>
<name>A0A0H2USW2_SHIFL</name>
<evidence type="ECO:0000313" key="2">
    <source>
        <dbReference type="Proteomes" id="UP000001006"/>
    </source>
</evidence>
<dbReference type="KEGG" id="sfl:CP0038"/>
<dbReference type="RefSeq" id="NP_858171.1">
    <property type="nucleotide sequence ID" value="NC_004851.1"/>
</dbReference>
<evidence type="ECO:0000313" key="1">
    <source>
        <dbReference type="EMBL" id="AAL72538.1"/>
    </source>
</evidence>
<reference evidence="1 2" key="1">
    <citation type="journal article" date="2002" name="Nucleic Acids Res.">
        <title>Genome sequence of Shigella flexneri 2a: insights into pathogenicity through comparison with genomes of Escherichia coli K12 and O157.</title>
        <authorList>
            <person name="Jin Q."/>
            <person name="Yuan Z."/>
            <person name="Xu J."/>
            <person name="Wang Y."/>
            <person name="Shen Y."/>
            <person name="Lu W."/>
            <person name="Wang J."/>
            <person name="Liu H."/>
            <person name="Yang J."/>
            <person name="Yang F."/>
            <person name="Zhang X."/>
            <person name="Zhang J."/>
            <person name="Yang G."/>
            <person name="Wu H."/>
            <person name="Qu D."/>
            <person name="Dong J."/>
            <person name="Sun L."/>
            <person name="Xue Y."/>
            <person name="Zhao A."/>
            <person name="Gao Y."/>
            <person name="Zhu J."/>
            <person name="Kan B."/>
            <person name="Ding K."/>
            <person name="Chen S."/>
            <person name="Cheng H."/>
            <person name="Yao Z."/>
            <person name="He B."/>
            <person name="Chen R."/>
            <person name="Ma D."/>
            <person name="Qiang B."/>
            <person name="Wen Y."/>
            <person name="Hou Y."/>
            <person name="Yu J."/>
        </authorList>
    </citation>
    <scope>NUCLEOTIDE SEQUENCE [LARGE SCALE GENOMIC DNA]</scope>
    <source>
        <strain evidence="2">301 / Serotype 2a</strain>
    </source>
</reference>
<dbReference type="PaxDb" id="198214-CP0038"/>
<gene>
    <name evidence="1" type="ORF">SF_p0038</name>
</gene>
<keyword evidence="2" id="KW-1185">Reference proteome</keyword>
<proteinExistence type="predicted"/>
<dbReference type="HOGENOM" id="CLU_1843757_0_0_6"/>
<keyword evidence="1" id="KW-0614">Plasmid</keyword>
<dbReference type="EMBL" id="AF386526">
    <property type="protein sequence ID" value="AAL72538.1"/>
    <property type="molecule type" value="Genomic_DNA"/>
</dbReference>